<organism evidence="2 3">
    <name type="scientific">Corallococcus caeni</name>
    <dbReference type="NCBI Taxonomy" id="3082388"/>
    <lineage>
        <taxon>Bacteria</taxon>
        <taxon>Pseudomonadati</taxon>
        <taxon>Myxococcota</taxon>
        <taxon>Myxococcia</taxon>
        <taxon>Myxococcales</taxon>
        <taxon>Cystobacterineae</taxon>
        <taxon>Myxococcaceae</taxon>
        <taxon>Corallococcus</taxon>
    </lineage>
</organism>
<comment type="caution">
    <text evidence="2">The sequence shown here is derived from an EMBL/GenBank/DDBJ whole genome shotgun (WGS) entry which is preliminary data.</text>
</comment>
<reference evidence="2 3" key="1">
    <citation type="journal article" date="2024" name="Arch. Microbiol.">
        <title>Corallococcus caeni sp. nov., a novel myxobacterium isolated from activated sludge.</title>
        <authorList>
            <person name="Tomita S."/>
            <person name="Nakai R."/>
            <person name="Kuroda K."/>
            <person name="Kurashita H."/>
            <person name="Hatamoto M."/>
            <person name="Yamaguchi T."/>
            <person name="Narihiro T."/>
        </authorList>
    </citation>
    <scope>NUCLEOTIDE SEQUENCE [LARGE SCALE GENOMIC DNA]</scope>
    <source>
        <strain evidence="2 3">NO1</strain>
    </source>
</reference>
<keyword evidence="3" id="KW-1185">Reference proteome</keyword>
<proteinExistence type="predicted"/>
<dbReference type="Proteomes" id="UP001342631">
    <property type="component" value="Unassembled WGS sequence"/>
</dbReference>
<dbReference type="EMBL" id="BTTX01000003">
    <property type="protein sequence ID" value="GMU07457.1"/>
    <property type="molecule type" value="Genomic_DNA"/>
</dbReference>
<accession>A0ABQ6QTU3</accession>
<gene>
    <name evidence="2" type="ORF">ASNO1_37100</name>
</gene>
<feature type="region of interest" description="Disordered" evidence="1">
    <location>
        <begin position="116"/>
        <end position="150"/>
    </location>
</feature>
<sequence>MPKAGKVSQVKVFGALDKPWETGWARKRVLENDKGEELATQPHDVNLDCADDKECGLTVSAGVASDANVVHVSGELDAAVTKLNEQDGEGGYDLLQEVSRNFPALRGEADPCSCNWESTRTRTPTTTQSILPRTRAAASRAGTGRAPSTR</sequence>
<evidence type="ECO:0000313" key="2">
    <source>
        <dbReference type="EMBL" id="GMU07457.1"/>
    </source>
</evidence>
<name>A0ABQ6QTU3_9BACT</name>
<evidence type="ECO:0000256" key="1">
    <source>
        <dbReference type="SAM" id="MobiDB-lite"/>
    </source>
</evidence>
<protein>
    <submittedName>
        <fullName evidence="2">Uncharacterized protein</fullName>
    </submittedName>
</protein>
<evidence type="ECO:0000313" key="3">
    <source>
        <dbReference type="Proteomes" id="UP001342631"/>
    </source>
</evidence>
<feature type="compositionally biased region" description="Low complexity" evidence="1">
    <location>
        <begin position="121"/>
        <end position="150"/>
    </location>
</feature>